<dbReference type="GO" id="GO:0042575">
    <property type="term" value="C:DNA polymerase complex"/>
    <property type="evidence" value="ECO:0007669"/>
    <property type="project" value="UniProtKB-ARBA"/>
</dbReference>
<feature type="region of interest" description="Disordered" evidence="1">
    <location>
        <begin position="454"/>
        <end position="482"/>
    </location>
</feature>
<evidence type="ECO:0000313" key="4">
    <source>
        <dbReference type="Proteomes" id="UP001160148"/>
    </source>
</evidence>
<gene>
    <name evidence="3" type="ORF">MEUPH1_LOCUS4884</name>
</gene>
<reference evidence="3 4" key="1">
    <citation type="submission" date="2023-01" db="EMBL/GenBank/DDBJ databases">
        <authorList>
            <person name="Whitehead M."/>
        </authorList>
    </citation>
    <scope>NUCLEOTIDE SEQUENCE [LARGE SCALE GENOMIC DNA]</scope>
</reference>
<feature type="domain" description="Integrase catalytic" evidence="2">
    <location>
        <begin position="1462"/>
        <end position="1650"/>
    </location>
</feature>
<dbReference type="Proteomes" id="UP001160148">
    <property type="component" value="Unassembled WGS sequence"/>
</dbReference>
<dbReference type="InterPro" id="IPR001584">
    <property type="entry name" value="Integrase_cat-core"/>
</dbReference>
<protein>
    <recommendedName>
        <fullName evidence="2">Integrase catalytic domain-containing protein</fullName>
    </recommendedName>
</protein>
<evidence type="ECO:0000259" key="2">
    <source>
        <dbReference type="PROSITE" id="PS50994"/>
    </source>
</evidence>
<comment type="caution">
    <text evidence="3">The sequence shown here is derived from an EMBL/GenBank/DDBJ whole genome shotgun (WGS) entry which is preliminary data.</text>
</comment>
<feature type="region of interest" description="Disordered" evidence="1">
    <location>
        <begin position="353"/>
        <end position="382"/>
    </location>
</feature>
<dbReference type="GO" id="GO:0003676">
    <property type="term" value="F:nucleic acid binding"/>
    <property type="evidence" value="ECO:0007669"/>
    <property type="project" value="InterPro"/>
</dbReference>
<dbReference type="Pfam" id="PF18701">
    <property type="entry name" value="DUF5641"/>
    <property type="match status" value="1"/>
</dbReference>
<dbReference type="PANTHER" id="PTHR47331">
    <property type="entry name" value="PHD-TYPE DOMAIN-CONTAINING PROTEIN"/>
    <property type="match status" value="1"/>
</dbReference>
<dbReference type="SUPFAM" id="SSF53098">
    <property type="entry name" value="Ribonuclease H-like"/>
    <property type="match status" value="1"/>
</dbReference>
<dbReference type="InterPro" id="IPR012337">
    <property type="entry name" value="RNaseH-like_sf"/>
</dbReference>
<dbReference type="GO" id="GO:0015074">
    <property type="term" value="P:DNA integration"/>
    <property type="evidence" value="ECO:0007669"/>
    <property type="project" value="InterPro"/>
</dbReference>
<evidence type="ECO:0000313" key="3">
    <source>
        <dbReference type="EMBL" id="CAI6348180.1"/>
    </source>
</evidence>
<dbReference type="EMBL" id="CARXXK010000001">
    <property type="protein sequence ID" value="CAI6348180.1"/>
    <property type="molecule type" value="Genomic_DNA"/>
</dbReference>
<dbReference type="Pfam" id="PF17921">
    <property type="entry name" value="Integrase_H2C2"/>
    <property type="match status" value="1"/>
</dbReference>
<dbReference type="InterPro" id="IPR021109">
    <property type="entry name" value="Peptidase_aspartic_dom_sf"/>
</dbReference>
<evidence type="ECO:0000256" key="1">
    <source>
        <dbReference type="SAM" id="MobiDB-lite"/>
    </source>
</evidence>
<dbReference type="PANTHER" id="PTHR47331:SF5">
    <property type="entry name" value="RIBONUCLEASE H"/>
    <property type="match status" value="1"/>
</dbReference>
<accession>A0AAV0VX24</accession>
<name>A0AAV0VX24_9HEMI</name>
<dbReference type="PROSITE" id="PS50994">
    <property type="entry name" value="INTEGRASE"/>
    <property type="match status" value="1"/>
</dbReference>
<dbReference type="InterPro" id="IPR036397">
    <property type="entry name" value="RNaseH_sf"/>
</dbReference>
<dbReference type="Pfam" id="PF05380">
    <property type="entry name" value="Peptidase_A17"/>
    <property type="match status" value="1"/>
</dbReference>
<dbReference type="InterPro" id="IPR041588">
    <property type="entry name" value="Integrase_H2C2"/>
</dbReference>
<sequence>MAGDEEVARVKRLKRSCEVKRKSYVNKIRAVHSVAVRSAEDTSVVPQLLVMVESLDHLLSSFTIEDEALLNYLLDLELDNEYPDTEGVEMFELVSFSKATAHRFMQYCPDQITTSTHGGSQVSLNDVGPNVQKSDEQVITDNVTIDVSPGAVQLTNAGSVRSSGSQVIKPTRLPEIPLPTFEGDIYEWVTFRDRFTTSVDNRTYLSDIDKFYYLVGCCKGAARDAIRGIPVSDLNYRLAWSTLEERFDKPRLVARSLIEKLLNAPRAPSENLVELNKLLVVFDEGVSLLESLHLPNLGDFILFSIAARCLPTYSIKLFEAQLANGFPTVQELLKFVKSRVAILECIPPESTSKQSNYHKSTKTASHNARKPPLHTSMVTSNNPSKVSPSCKCCTGNHGLTSCPKFKGWTQENRNSWARDNKICFRCLRTGHWVTKCKSSNVCGQCSRRHHSLLHSAGPAAPSKEENSPDDKQPDVAHTSSCLGQNTSPSVILGTALIHMSDNVGVLHTVRALIDSASQISAITSECTNRLGLRMKKWTAPVSGIGGVQVQNVLGIVRCQVQPRFSPDPVFNFDAWVFPTITADIPRQPLSRSIANKYQHLALADPSFINPGTIDVLLGADLFAQILNGKRVSVGDAFPMAFGTVFGWTIIGPVSNSTSNTSVSCPISLTTSVETLLERFWALEEPDAAPEEFTQEGQCEAIFRDGCTRDSSGRFCVPLLFRQAVSGDTFRGSRAVAEKRFEHLEKKLANNPRLRRLYCDFMSEYLKLGHMSPAKSDGDYFIPHHAVYRPTDTNPKIRVVFDASATSYSGFSLNDCLLPGPKLQRDVVDVLLLYRVHRFAFTTDISKMYRQVSVSPSHRRYQHILWRSSPEQMLQAYELNTVTYGVNCAPYLAIKVLRSIAEQDCNDLPFIKEALLYQTYVDDICAGGDTLDEALSLQDGLIQVLHGAGMELKKWASNAPVLLDKIPSEDRTCEPLSLDDSAGTGTKVLGLQWSHQDDAFMYTFQPERHVSTKRGMLSLIARMFDPLGLLSPVTFFAKTLMQRVWKAGLSWDEQLPLDMAEVWRSFVVDLSNLQCVRIPRFLGTRRDMQCVICGFCDASSTGYAAVVYLRVIDSSGNPSVSLLGARSKIAPVKSTTIPRLELCAALLLARWLARITVTLSLKLHLTDVHAWSDSTTVLSWLKHPHESFKIFVSNRIYKIHSLVPKCQWHYIESASNPADCGSRGLTPSDFIQHDLYFNGPPCLSLPPQQWDQYFPINTADQLPEFKIESAKVLVTQEETVEWYERFSSYVQAVRTTARILRFIAQCRKQPVKNGYLSRTELDQAALRIARSSQRFHFSTLIHELSQGRAISMRLLARLRPFLDNENIVRVGGRLSRSDLSDDQKHPVLLSKTSHFSVLLIRHWHDITGHSGPQIVSSLVCRQYWILSVRTLIRTIISRCTTCVRITAKNPQPVMADLPSSRVTECHPFARVGVDYAGPFSVKENRLRKPRMYKMYLAVFVCFTVRAVHLEYVSDLSTGAFIAALHRFVARRGLPTDIYSDCGTNFVGANNSLRELVNDPACHDQLTASVHCTWHFNPPGAPHFGGLWEAAVRSSKSLLMRIMGEHTFTIEEFGTVLCRCEAILNSRPITPASSDPAELECLTPGHFLIGRPLLAVPEAAIPSTTRSLEQRWKLVSQCVQAFWRRWRNEYLQTLQIRSRWTNDSPNISVDDMVVIKDAHTPPLKWRMGRVIEVLPGSDNVVRVVRLRTATGILTRPVVKVVKLINQP</sequence>
<dbReference type="Pfam" id="PF03564">
    <property type="entry name" value="DUF1759"/>
    <property type="match status" value="1"/>
</dbReference>
<dbReference type="InterPro" id="IPR043502">
    <property type="entry name" value="DNA/RNA_pol_sf"/>
</dbReference>
<dbReference type="InterPro" id="IPR040676">
    <property type="entry name" value="DUF5641"/>
</dbReference>
<dbReference type="InterPro" id="IPR005312">
    <property type="entry name" value="DUF1759"/>
</dbReference>
<dbReference type="Gene3D" id="3.30.420.10">
    <property type="entry name" value="Ribonuclease H-like superfamily/Ribonuclease H"/>
    <property type="match status" value="1"/>
</dbReference>
<dbReference type="GO" id="GO:0071897">
    <property type="term" value="P:DNA biosynthetic process"/>
    <property type="evidence" value="ECO:0007669"/>
    <property type="project" value="UniProtKB-ARBA"/>
</dbReference>
<proteinExistence type="predicted"/>
<dbReference type="InterPro" id="IPR008042">
    <property type="entry name" value="Retrotrans_Pao"/>
</dbReference>
<keyword evidence="4" id="KW-1185">Reference proteome</keyword>
<dbReference type="Gene3D" id="2.40.70.10">
    <property type="entry name" value="Acid Proteases"/>
    <property type="match status" value="1"/>
</dbReference>
<feature type="compositionally biased region" description="Basic and acidic residues" evidence="1">
    <location>
        <begin position="462"/>
        <end position="474"/>
    </location>
</feature>
<organism evidence="3 4">
    <name type="scientific">Macrosiphum euphorbiae</name>
    <name type="common">potato aphid</name>
    <dbReference type="NCBI Taxonomy" id="13131"/>
    <lineage>
        <taxon>Eukaryota</taxon>
        <taxon>Metazoa</taxon>
        <taxon>Ecdysozoa</taxon>
        <taxon>Arthropoda</taxon>
        <taxon>Hexapoda</taxon>
        <taxon>Insecta</taxon>
        <taxon>Pterygota</taxon>
        <taxon>Neoptera</taxon>
        <taxon>Paraneoptera</taxon>
        <taxon>Hemiptera</taxon>
        <taxon>Sternorrhyncha</taxon>
        <taxon>Aphidomorpha</taxon>
        <taxon>Aphidoidea</taxon>
        <taxon>Aphididae</taxon>
        <taxon>Macrosiphini</taxon>
        <taxon>Macrosiphum</taxon>
    </lineage>
</organism>
<feature type="compositionally biased region" description="Polar residues" evidence="1">
    <location>
        <begin position="353"/>
        <end position="366"/>
    </location>
</feature>
<dbReference type="SUPFAM" id="SSF56672">
    <property type="entry name" value="DNA/RNA polymerases"/>
    <property type="match status" value="1"/>
</dbReference>